<evidence type="ECO:0000313" key="4">
    <source>
        <dbReference type="Proteomes" id="UP001224775"/>
    </source>
</evidence>
<dbReference type="EMBL" id="HBGZ01028136">
    <property type="protein sequence ID" value="CAD9624972.1"/>
    <property type="molecule type" value="Transcribed_RNA"/>
</dbReference>
<feature type="region of interest" description="Disordered" evidence="1">
    <location>
        <begin position="172"/>
        <end position="199"/>
    </location>
</feature>
<evidence type="ECO:0000256" key="1">
    <source>
        <dbReference type="SAM" id="MobiDB-lite"/>
    </source>
</evidence>
<feature type="region of interest" description="Disordered" evidence="1">
    <location>
        <begin position="1"/>
        <end position="20"/>
    </location>
</feature>
<protein>
    <submittedName>
        <fullName evidence="2">Uncharacterized protein</fullName>
    </submittedName>
</protein>
<reference evidence="2" key="1">
    <citation type="submission" date="2021-01" db="EMBL/GenBank/DDBJ databases">
        <authorList>
            <person name="Corre E."/>
            <person name="Pelletier E."/>
            <person name="Niang G."/>
            <person name="Scheremetjew M."/>
            <person name="Finn R."/>
            <person name="Kale V."/>
            <person name="Holt S."/>
            <person name="Cochrane G."/>
            <person name="Meng A."/>
            <person name="Brown T."/>
            <person name="Cohen L."/>
        </authorList>
    </citation>
    <scope>NUCLEOTIDE SEQUENCE</scope>
    <source>
        <strain evidence="2">SM1012Den-03</strain>
    </source>
</reference>
<feature type="compositionally biased region" description="Low complexity" evidence="1">
    <location>
        <begin position="79"/>
        <end position="95"/>
    </location>
</feature>
<name>A0A7S2M5R8_9STRA</name>
<proteinExistence type="predicted"/>
<feature type="region of interest" description="Disordered" evidence="1">
    <location>
        <begin position="77"/>
        <end position="102"/>
    </location>
</feature>
<organism evidence="2">
    <name type="scientific">Skeletonema marinoi</name>
    <dbReference type="NCBI Taxonomy" id="267567"/>
    <lineage>
        <taxon>Eukaryota</taxon>
        <taxon>Sar</taxon>
        <taxon>Stramenopiles</taxon>
        <taxon>Ochrophyta</taxon>
        <taxon>Bacillariophyta</taxon>
        <taxon>Coscinodiscophyceae</taxon>
        <taxon>Thalassiosirophycidae</taxon>
        <taxon>Thalassiosirales</taxon>
        <taxon>Skeletonemataceae</taxon>
        <taxon>Skeletonema</taxon>
        <taxon>Skeletonema marinoi-dohrnii complex</taxon>
    </lineage>
</organism>
<sequence length="303" mass="32966">MKAGDGKESPSPSNAGNDAYTPDDLIALVRAIKFSHPEMSMKNVHKEISGAMASSDDSYAFLKEVKLDEVKKVWKKALKSPSSESNNANKSAQKSSADDYQPKIPADGVMKFYTVGDGSVKTLAENYSKHQAEAVVAATQLEKKDELTNYTHFFLDCPADMSGTRPHQALINFNDNNKKTKSNSNKKTAKTSSSDRSSDGKVIFKIQAAQLPPGMEDVLTPMLLYDKEKTATTFLHPPSPDKTEEDDGGYMKIKQMITESGTGGALGNLGGQKAYFHGMITKTENGPNVVSIDTSELAPSQRW</sequence>
<gene>
    <name evidence="3" type="ORF">QTG54_016456</name>
    <name evidence="2" type="ORF">SMAR0320_LOCUS20030</name>
</gene>
<reference evidence="3" key="2">
    <citation type="submission" date="2023-06" db="EMBL/GenBank/DDBJ databases">
        <title>Survivors Of The Sea: Transcriptome response of Skeletonema marinoi to long-term dormancy.</title>
        <authorList>
            <person name="Pinder M.I.M."/>
            <person name="Kourtchenko O."/>
            <person name="Robertson E.K."/>
            <person name="Larsson T."/>
            <person name="Maumus F."/>
            <person name="Osuna-Cruz C.M."/>
            <person name="Vancaester E."/>
            <person name="Stenow R."/>
            <person name="Vandepoele K."/>
            <person name="Ploug H."/>
            <person name="Bruchert V."/>
            <person name="Godhe A."/>
            <person name="Topel M."/>
        </authorList>
    </citation>
    <scope>NUCLEOTIDE SEQUENCE</scope>
    <source>
        <strain evidence="3">R05AC</strain>
    </source>
</reference>
<dbReference type="EMBL" id="JATAAI010000056">
    <property type="protein sequence ID" value="KAK1732918.1"/>
    <property type="molecule type" value="Genomic_DNA"/>
</dbReference>
<keyword evidence="4" id="KW-1185">Reference proteome</keyword>
<evidence type="ECO:0000313" key="2">
    <source>
        <dbReference type="EMBL" id="CAD9624972.1"/>
    </source>
</evidence>
<dbReference type="AlphaFoldDB" id="A0A7S2M5R8"/>
<accession>A0A7S2M5R8</accession>
<evidence type="ECO:0000313" key="3">
    <source>
        <dbReference type="EMBL" id="KAK1732918.1"/>
    </source>
</evidence>
<feature type="compositionally biased region" description="Low complexity" evidence="1">
    <location>
        <begin position="182"/>
        <end position="194"/>
    </location>
</feature>
<dbReference type="Proteomes" id="UP001224775">
    <property type="component" value="Unassembled WGS sequence"/>
</dbReference>